<evidence type="ECO:0000256" key="2">
    <source>
        <dbReference type="SAM" id="SignalP"/>
    </source>
</evidence>
<protein>
    <submittedName>
        <fullName evidence="3">Bug family tripartite tricarboxylate transporter substrate binding protein</fullName>
    </submittedName>
</protein>
<proteinExistence type="inferred from homology"/>
<dbReference type="Gene3D" id="3.40.190.150">
    <property type="entry name" value="Bordetella uptake gene, domain 1"/>
    <property type="match status" value="1"/>
</dbReference>
<dbReference type="RefSeq" id="WP_371438215.1">
    <property type="nucleotide sequence ID" value="NZ_JBHSRS010000083.1"/>
</dbReference>
<dbReference type="SUPFAM" id="SSF53850">
    <property type="entry name" value="Periplasmic binding protein-like II"/>
    <property type="match status" value="1"/>
</dbReference>
<reference evidence="4" key="1">
    <citation type="journal article" date="2019" name="Int. J. Syst. Evol. Microbiol.">
        <title>The Global Catalogue of Microorganisms (GCM) 10K type strain sequencing project: providing services to taxonomists for standard genome sequencing and annotation.</title>
        <authorList>
            <consortium name="The Broad Institute Genomics Platform"/>
            <consortium name="The Broad Institute Genome Sequencing Center for Infectious Disease"/>
            <person name="Wu L."/>
            <person name="Ma J."/>
        </authorList>
    </citation>
    <scope>NUCLEOTIDE SEQUENCE [LARGE SCALE GENOMIC DNA]</scope>
    <source>
        <strain evidence="4">CCUG 39402</strain>
    </source>
</reference>
<dbReference type="Pfam" id="PF03401">
    <property type="entry name" value="TctC"/>
    <property type="match status" value="1"/>
</dbReference>
<dbReference type="PIRSF" id="PIRSF017082">
    <property type="entry name" value="YflP"/>
    <property type="match status" value="1"/>
</dbReference>
<dbReference type="Proteomes" id="UP001596270">
    <property type="component" value="Unassembled WGS sequence"/>
</dbReference>
<keyword evidence="2" id="KW-0732">Signal</keyword>
<feature type="chain" id="PRO_5046753675" evidence="2">
    <location>
        <begin position="21"/>
        <end position="319"/>
    </location>
</feature>
<sequence length="319" mass="33377">MKKLHLLSIAAIVLCSNAMAQGYPGKPIHLIVPFAAGQGADAAARIVANKLSDNIKQPLVIDNRPGAGGIIGTEAVAKAPADGYTLLVGSNGTHAANPSLYPSLPYKALEDFAPISYIGSVAMVLVSTPTYESKTAQDVISAAKARPGTVNVALPSSTSRVVLELLSKRTGATFNPVLYKASGTAITDVLGGHVPLSIDTVIATAPQITSGKLRGIAVTSAKRSSSLPNVPTFLEAGIKEIDIAAWNAWFAPRGTPAPVVDRLNSELRKVLSDPDTLAKLRTLGYEPDGKLSPAQVNEFVRLEEKKWGDLIRSGGIKAE</sequence>
<comment type="similarity">
    <text evidence="1">Belongs to the UPF0065 (bug) family.</text>
</comment>
<dbReference type="Gene3D" id="3.40.190.10">
    <property type="entry name" value="Periplasmic binding protein-like II"/>
    <property type="match status" value="1"/>
</dbReference>
<name>A0ABW1U128_9BURK</name>
<organism evidence="3 4">
    <name type="scientific">Polaromonas aquatica</name>
    <dbReference type="NCBI Taxonomy" id="332657"/>
    <lineage>
        <taxon>Bacteria</taxon>
        <taxon>Pseudomonadati</taxon>
        <taxon>Pseudomonadota</taxon>
        <taxon>Betaproteobacteria</taxon>
        <taxon>Burkholderiales</taxon>
        <taxon>Comamonadaceae</taxon>
        <taxon>Polaromonas</taxon>
    </lineage>
</organism>
<dbReference type="InterPro" id="IPR005064">
    <property type="entry name" value="BUG"/>
</dbReference>
<evidence type="ECO:0000313" key="3">
    <source>
        <dbReference type="EMBL" id="MFC6283591.1"/>
    </source>
</evidence>
<feature type="signal peptide" evidence="2">
    <location>
        <begin position="1"/>
        <end position="20"/>
    </location>
</feature>
<gene>
    <name evidence="3" type="ORF">ACFQND_20385</name>
</gene>
<comment type="caution">
    <text evidence="3">The sequence shown here is derived from an EMBL/GenBank/DDBJ whole genome shotgun (WGS) entry which is preliminary data.</text>
</comment>
<keyword evidence="4" id="KW-1185">Reference proteome</keyword>
<evidence type="ECO:0000256" key="1">
    <source>
        <dbReference type="ARBA" id="ARBA00006987"/>
    </source>
</evidence>
<evidence type="ECO:0000313" key="4">
    <source>
        <dbReference type="Proteomes" id="UP001596270"/>
    </source>
</evidence>
<dbReference type="PANTHER" id="PTHR42928">
    <property type="entry name" value="TRICARBOXYLATE-BINDING PROTEIN"/>
    <property type="match status" value="1"/>
</dbReference>
<accession>A0ABW1U128</accession>
<dbReference type="EMBL" id="JBHSRS010000083">
    <property type="protein sequence ID" value="MFC6283591.1"/>
    <property type="molecule type" value="Genomic_DNA"/>
</dbReference>
<dbReference type="PANTHER" id="PTHR42928:SF5">
    <property type="entry name" value="BLR1237 PROTEIN"/>
    <property type="match status" value="1"/>
</dbReference>
<dbReference type="InterPro" id="IPR042100">
    <property type="entry name" value="Bug_dom1"/>
</dbReference>